<dbReference type="PANTHER" id="PTHR33050">
    <property type="entry name" value="REVERSE TRANSCRIPTASE DOMAIN-CONTAINING PROTEIN"/>
    <property type="match status" value="1"/>
</dbReference>
<dbReference type="RefSeq" id="XP_006820820.1">
    <property type="nucleotide sequence ID" value="XM_006820757.1"/>
</dbReference>
<accession>A0ABM0MLC9</accession>
<evidence type="ECO:0000313" key="3">
    <source>
        <dbReference type="RefSeq" id="XP_006820820.1"/>
    </source>
</evidence>
<organism evidence="2 3">
    <name type="scientific">Saccoglossus kowalevskii</name>
    <name type="common">Acorn worm</name>
    <dbReference type="NCBI Taxonomy" id="10224"/>
    <lineage>
        <taxon>Eukaryota</taxon>
        <taxon>Metazoa</taxon>
        <taxon>Hemichordata</taxon>
        <taxon>Enteropneusta</taxon>
        <taxon>Harrimaniidae</taxon>
        <taxon>Saccoglossus</taxon>
    </lineage>
</organism>
<dbReference type="InterPro" id="IPR000477">
    <property type="entry name" value="RT_dom"/>
</dbReference>
<dbReference type="SUPFAM" id="SSF56672">
    <property type="entry name" value="DNA/RNA polymerases"/>
    <property type="match status" value="1"/>
</dbReference>
<sequence length="200" mass="22753">MTGQSKHARAVLHILDDFLFVDRDFYYCKKDLDDFFSLGNELGVTLAKEKTEESATVLCFVGIELNTVLMQASLQLEKKMQRCVFQVQQFLGCKKATLKEIQSLVETLNFACTVVTLGRAFLRCLIDLTLGLTQPHHHRRINHCTKLELLLWHDFLLHFNGKAFFIISQLSEDLASQLITDAAVSTDFGALFGSHWFYGS</sequence>
<dbReference type="Proteomes" id="UP000694865">
    <property type="component" value="Unplaced"/>
</dbReference>
<evidence type="ECO:0000259" key="1">
    <source>
        <dbReference type="PROSITE" id="PS50878"/>
    </source>
</evidence>
<dbReference type="PANTHER" id="PTHR33050:SF8">
    <property type="entry name" value="REVERSE TRANSCRIPTASE DOMAIN-CONTAINING PROTEIN"/>
    <property type="match status" value="1"/>
</dbReference>
<proteinExistence type="predicted"/>
<dbReference type="PROSITE" id="PS50878">
    <property type="entry name" value="RT_POL"/>
    <property type="match status" value="1"/>
</dbReference>
<dbReference type="InterPro" id="IPR052055">
    <property type="entry name" value="Hepadnavirus_pol/RT"/>
</dbReference>
<keyword evidence="2" id="KW-1185">Reference proteome</keyword>
<reference evidence="3" key="1">
    <citation type="submission" date="2025-08" db="UniProtKB">
        <authorList>
            <consortium name="RefSeq"/>
        </authorList>
    </citation>
    <scope>IDENTIFICATION</scope>
    <source>
        <tissue evidence="3">Testes</tissue>
    </source>
</reference>
<evidence type="ECO:0000313" key="2">
    <source>
        <dbReference type="Proteomes" id="UP000694865"/>
    </source>
</evidence>
<dbReference type="GeneID" id="100367933"/>
<feature type="domain" description="Reverse transcriptase" evidence="1">
    <location>
        <begin position="1"/>
        <end position="65"/>
    </location>
</feature>
<gene>
    <name evidence="3" type="primary">LOC100367933</name>
</gene>
<protein>
    <submittedName>
        <fullName evidence="3">Uncharacterized protein LOC100367933</fullName>
    </submittedName>
</protein>
<dbReference type="InterPro" id="IPR043502">
    <property type="entry name" value="DNA/RNA_pol_sf"/>
</dbReference>
<name>A0ABM0MLC9_SACKO</name>